<dbReference type="AlphaFoldDB" id="A0A484BXJ8"/>
<sequence length="113" mass="12669">MLVEIIVELGESSQISFVSASLKVWQNDKRPRSASKATEQEKELEEEAECKGRHDDNNLYHLLSAARDNCAGNCESLKFLVSFDELMPCSGCGIFDSPVIGKLRPLRDTHFTH</sequence>
<gene>
    <name evidence="2" type="ORF">AWZ03_000373</name>
</gene>
<keyword evidence="3" id="KW-1185">Reference proteome</keyword>
<feature type="region of interest" description="Disordered" evidence="1">
    <location>
        <begin position="27"/>
        <end position="50"/>
    </location>
</feature>
<proteinExistence type="predicted"/>
<protein>
    <submittedName>
        <fullName evidence="2">Uncharacterized protein</fullName>
    </submittedName>
</protein>
<dbReference type="EMBL" id="LSRL02000001">
    <property type="protein sequence ID" value="TDG53558.1"/>
    <property type="molecule type" value="Genomic_DNA"/>
</dbReference>
<dbReference type="Proteomes" id="UP000295192">
    <property type="component" value="Unassembled WGS sequence"/>
</dbReference>
<evidence type="ECO:0000256" key="1">
    <source>
        <dbReference type="SAM" id="MobiDB-lite"/>
    </source>
</evidence>
<evidence type="ECO:0000313" key="2">
    <source>
        <dbReference type="EMBL" id="TDG53558.1"/>
    </source>
</evidence>
<comment type="caution">
    <text evidence="2">The sequence shown here is derived from an EMBL/GenBank/DDBJ whole genome shotgun (WGS) entry which is preliminary data.</text>
</comment>
<reference evidence="2 3" key="1">
    <citation type="journal article" date="2019" name="J. Hered.">
        <title>An Improved Genome Assembly for Drosophila navojoa, the Basal Species in the mojavensis Cluster.</title>
        <authorList>
            <person name="Vanderlinde T."/>
            <person name="Dupim E.G."/>
            <person name="Nazario-Yepiz N.O."/>
            <person name="Carvalho A.B."/>
        </authorList>
    </citation>
    <scope>NUCLEOTIDE SEQUENCE [LARGE SCALE GENOMIC DNA]</scope>
    <source>
        <strain evidence="2">Navoj_Jal97</strain>
        <tissue evidence="2">Whole organism</tissue>
    </source>
</reference>
<organism evidence="2 3">
    <name type="scientific">Drosophila navojoa</name>
    <name type="common">Fruit fly</name>
    <dbReference type="NCBI Taxonomy" id="7232"/>
    <lineage>
        <taxon>Eukaryota</taxon>
        <taxon>Metazoa</taxon>
        <taxon>Ecdysozoa</taxon>
        <taxon>Arthropoda</taxon>
        <taxon>Hexapoda</taxon>
        <taxon>Insecta</taxon>
        <taxon>Pterygota</taxon>
        <taxon>Neoptera</taxon>
        <taxon>Endopterygota</taxon>
        <taxon>Diptera</taxon>
        <taxon>Brachycera</taxon>
        <taxon>Muscomorpha</taxon>
        <taxon>Ephydroidea</taxon>
        <taxon>Drosophilidae</taxon>
        <taxon>Drosophila</taxon>
    </lineage>
</organism>
<name>A0A484BXJ8_DRONA</name>
<accession>A0A484BXJ8</accession>
<evidence type="ECO:0000313" key="3">
    <source>
        <dbReference type="Proteomes" id="UP000295192"/>
    </source>
</evidence>